<evidence type="ECO:0000313" key="5">
    <source>
        <dbReference type="Proteomes" id="UP000703661"/>
    </source>
</evidence>
<feature type="compositionally biased region" description="Polar residues" evidence="2">
    <location>
        <begin position="23"/>
        <end position="37"/>
    </location>
</feature>
<dbReference type="Gene3D" id="2.130.10.10">
    <property type="entry name" value="YVTN repeat-like/Quinoprotein amine dehydrogenase"/>
    <property type="match status" value="1"/>
</dbReference>
<proteinExistence type="predicted"/>
<sequence length="488" mass="52803">MAQELRDIRLFGTQPGGGDRRMSTSSIPITPKQSTQSRFEDSESSSSSSSSSSSTLCHNTSTTQPLSSSTPGESSGSDPIANYVSTRIPSIIREHEYSVVGYDKVFAATWITGEDVLFGTKCNKIVLLNTRTDKQVPIGRLDEHVLEDTNRALSRIEGMTSKIMASNSSQVSRGNSTTAYTHPLENTTVNYLSDNLSDLDFASRAMERNLRLFNPGRRSSTPSFPSTGNSGYGGVVAPAAAAAVSPSPVANTTTSPSGLFGIGMASVSTGIRSMSINPSRTLLAIGSGEPFQVTIYSLPGLEPVGIMYGHTDLVFGLTWISDTVLATGSRDGSMRIWSMGSPVITTLPTVSREIQVRLPSITRKEERTRVRDLAFNKRSEMFKFRLNHPMETVCLTSSVEANLFAVGSQSHISIVDPRASTIVHEAESCDEGCGVRSLDFKSHIITTGDGYGRIGFYDLRAQNYLDVSSVSDDDSKTRRYHEIGPGWL</sequence>
<comment type="caution">
    <text evidence="4">The sequence shown here is derived from an EMBL/GenBank/DDBJ whole genome shotgun (WGS) entry which is preliminary data.</text>
</comment>
<feature type="region of interest" description="Disordered" evidence="2">
    <location>
        <begin position="1"/>
        <end position="81"/>
    </location>
</feature>
<feature type="repeat" description="WD" evidence="1">
    <location>
        <begin position="307"/>
        <end position="339"/>
    </location>
</feature>
<reference evidence="4" key="1">
    <citation type="journal article" date="2020" name="Fungal Divers.">
        <title>Resolving the Mortierellaceae phylogeny through synthesis of multi-gene phylogenetics and phylogenomics.</title>
        <authorList>
            <person name="Vandepol N."/>
            <person name="Liber J."/>
            <person name="Desiro A."/>
            <person name="Na H."/>
            <person name="Kennedy M."/>
            <person name="Barry K."/>
            <person name="Grigoriev I.V."/>
            <person name="Miller A.N."/>
            <person name="O'Donnell K."/>
            <person name="Stajich J.E."/>
            <person name="Bonito G."/>
        </authorList>
    </citation>
    <scope>NUCLEOTIDE SEQUENCE</scope>
    <source>
        <strain evidence="4">NRRL 2769</strain>
    </source>
</reference>
<dbReference type="SMART" id="SM00320">
    <property type="entry name" value="WD40"/>
    <property type="match status" value="2"/>
</dbReference>
<dbReference type="PROSITE" id="PS50294">
    <property type="entry name" value="WD_REPEATS_REGION"/>
    <property type="match status" value="1"/>
</dbReference>
<dbReference type="Proteomes" id="UP000703661">
    <property type="component" value="Unassembled WGS sequence"/>
</dbReference>
<dbReference type="AlphaFoldDB" id="A0A9P6N3S4"/>
<dbReference type="SUPFAM" id="SSF50978">
    <property type="entry name" value="WD40 repeat-like"/>
    <property type="match status" value="1"/>
</dbReference>
<gene>
    <name evidence="4" type="ORF">BGZ80_010723</name>
</gene>
<name>A0A9P6N3S4_9FUNG</name>
<feature type="domain" description="DDB1- and CUL4-associated factor 12 beta-propeller" evidence="3">
    <location>
        <begin position="264"/>
        <end position="354"/>
    </location>
</feature>
<evidence type="ECO:0000256" key="2">
    <source>
        <dbReference type="SAM" id="MobiDB-lite"/>
    </source>
</evidence>
<dbReference type="InterPro" id="IPR015943">
    <property type="entry name" value="WD40/YVTN_repeat-like_dom_sf"/>
</dbReference>
<evidence type="ECO:0000313" key="4">
    <source>
        <dbReference type="EMBL" id="KAG0022957.1"/>
    </source>
</evidence>
<evidence type="ECO:0000256" key="1">
    <source>
        <dbReference type="PROSITE-ProRule" id="PRU00221"/>
    </source>
</evidence>
<dbReference type="InterPro" id="IPR036322">
    <property type="entry name" value="WD40_repeat_dom_sf"/>
</dbReference>
<dbReference type="InterPro" id="IPR001680">
    <property type="entry name" value="WD40_rpt"/>
</dbReference>
<protein>
    <recommendedName>
        <fullName evidence="3">DDB1- and CUL4-associated factor 12 beta-propeller domain-containing protein</fullName>
    </recommendedName>
</protein>
<organism evidence="4 5">
    <name type="scientific">Entomortierella chlamydospora</name>
    <dbReference type="NCBI Taxonomy" id="101097"/>
    <lineage>
        <taxon>Eukaryota</taxon>
        <taxon>Fungi</taxon>
        <taxon>Fungi incertae sedis</taxon>
        <taxon>Mucoromycota</taxon>
        <taxon>Mortierellomycotina</taxon>
        <taxon>Mortierellomycetes</taxon>
        <taxon>Mortierellales</taxon>
        <taxon>Mortierellaceae</taxon>
        <taxon>Entomortierella</taxon>
    </lineage>
</organism>
<feature type="domain" description="DDB1- and CUL4-associated factor 12 beta-propeller" evidence="3">
    <location>
        <begin position="376"/>
        <end position="478"/>
    </location>
</feature>
<dbReference type="PROSITE" id="PS50082">
    <property type="entry name" value="WD_REPEATS_2"/>
    <property type="match status" value="1"/>
</dbReference>
<accession>A0A9P6N3S4</accession>
<dbReference type="InterPro" id="IPR056151">
    <property type="entry name" value="Beta-prop_DCAF12"/>
</dbReference>
<keyword evidence="1" id="KW-0853">WD repeat</keyword>
<dbReference type="EMBL" id="JAAAID010000078">
    <property type="protein sequence ID" value="KAG0022957.1"/>
    <property type="molecule type" value="Genomic_DNA"/>
</dbReference>
<evidence type="ECO:0000259" key="3">
    <source>
        <dbReference type="Pfam" id="PF23760"/>
    </source>
</evidence>
<dbReference type="Pfam" id="PF23760">
    <property type="entry name" value="Beta-prop_DCAF12"/>
    <property type="match status" value="2"/>
</dbReference>
<feature type="compositionally biased region" description="Low complexity" evidence="2">
    <location>
        <begin position="44"/>
        <end position="77"/>
    </location>
</feature>
<feature type="non-terminal residue" evidence="4">
    <location>
        <position position="1"/>
    </location>
</feature>
<keyword evidence="5" id="KW-1185">Reference proteome</keyword>